<accession>A0ABX0U4C1</accession>
<keyword evidence="3" id="KW-1185">Reference proteome</keyword>
<dbReference type="Proteomes" id="UP000788153">
    <property type="component" value="Unassembled WGS sequence"/>
</dbReference>
<evidence type="ECO:0000313" key="3">
    <source>
        <dbReference type="Proteomes" id="UP000788153"/>
    </source>
</evidence>
<organism evidence="2 3">
    <name type="scientific">Sphingomonas japonica</name>
    <dbReference type="NCBI Taxonomy" id="511662"/>
    <lineage>
        <taxon>Bacteria</taxon>
        <taxon>Pseudomonadati</taxon>
        <taxon>Pseudomonadota</taxon>
        <taxon>Alphaproteobacteria</taxon>
        <taxon>Sphingomonadales</taxon>
        <taxon>Sphingomonadaceae</taxon>
        <taxon>Sphingomonas</taxon>
    </lineage>
</organism>
<dbReference type="EMBL" id="JAASQP010000001">
    <property type="protein sequence ID" value="NIJ24147.1"/>
    <property type="molecule type" value="Genomic_DNA"/>
</dbReference>
<dbReference type="CDD" id="cd09871">
    <property type="entry name" value="PIN_MtVapC28-VapC30-like"/>
    <property type="match status" value="1"/>
</dbReference>
<reference evidence="2 3" key="1">
    <citation type="submission" date="2020-03" db="EMBL/GenBank/DDBJ databases">
        <title>Genomic Encyclopedia of Type Strains, Phase IV (KMG-IV): sequencing the most valuable type-strain genomes for metagenomic binning, comparative biology and taxonomic classification.</title>
        <authorList>
            <person name="Goeker M."/>
        </authorList>
    </citation>
    <scope>NUCLEOTIDE SEQUENCE [LARGE SCALE GENOMIC DNA]</scope>
    <source>
        <strain evidence="2 3">DSM 22753</strain>
    </source>
</reference>
<evidence type="ECO:0000313" key="2">
    <source>
        <dbReference type="EMBL" id="NIJ24147.1"/>
    </source>
</evidence>
<sequence>MRNLVVDANVMVSAILGRSLPLVLDIALETVLMVPTPMIAEAKRNVARKRGAEAAVHVDTLLELIAPIDPFAFVHLEREARDRLDAGGQSDWPVLATALAFEADIWSRDRDFFGTGVAVWATRNIRRSAATPTNFDDGATNA</sequence>
<comment type="caution">
    <text evidence="2">The sequence shown here is derived from an EMBL/GenBank/DDBJ whole genome shotgun (WGS) entry which is preliminary data.</text>
</comment>
<proteinExistence type="predicted"/>
<dbReference type="InterPro" id="IPR029060">
    <property type="entry name" value="PIN-like_dom_sf"/>
</dbReference>
<feature type="domain" description="PIN" evidence="1">
    <location>
        <begin position="5"/>
        <end position="126"/>
    </location>
</feature>
<name>A0ABX0U4C1_9SPHN</name>
<dbReference type="RefSeq" id="WP_140046548.1">
    <property type="nucleotide sequence ID" value="NZ_BAAAEV010000001.1"/>
</dbReference>
<evidence type="ECO:0000259" key="1">
    <source>
        <dbReference type="Pfam" id="PF10130"/>
    </source>
</evidence>
<protein>
    <submittedName>
        <fullName evidence="2">Nucleic acid-binding protein</fullName>
    </submittedName>
</protein>
<dbReference type="SUPFAM" id="SSF88723">
    <property type="entry name" value="PIN domain-like"/>
    <property type="match status" value="1"/>
</dbReference>
<dbReference type="Pfam" id="PF10130">
    <property type="entry name" value="PIN_2"/>
    <property type="match status" value="1"/>
</dbReference>
<gene>
    <name evidence="2" type="ORF">FHT01_001689</name>
</gene>
<dbReference type="InterPro" id="IPR002716">
    <property type="entry name" value="PIN_dom"/>
</dbReference>